<feature type="non-terminal residue" evidence="2">
    <location>
        <position position="129"/>
    </location>
</feature>
<dbReference type="SUPFAM" id="SSF52317">
    <property type="entry name" value="Class I glutamine amidotransferase-like"/>
    <property type="match status" value="1"/>
</dbReference>
<evidence type="ECO:0000313" key="2">
    <source>
        <dbReference type="EMBL" id="OQR82541.1"/>
    </source>
</evidence>
<protein>
    <recommendedName>
        <fullName evidence="1">Biotin-protein ligase N-terminal domain-containing protein</fullName>
    </recommendedName>
</protein>
<dbReference type="EMBL" id="JNBS01004675">
    <property type="protein sequence ID" value="OQR82541.1"/>
    <property type="molecule type" value="Genomic_DNA"/>
</dbReference>
<accession>A0A1V9Y9Y3</accession>
<comment type="caution">
    <text evidence="2">The sequence shown here is derived from an EMBL/GenBank/DDBJ whole genome shotgun (WGS) entry which is preliminary data.</text>
</comment>
<feature type="domain" description="Biotin-protein ligase N-terminal" evidence="1">
    <location>
        <begin position="51"/>
        <end position="101"/>
    </location>
</feature>
<dbReference type="InterPro" id="IPR029062">
    <property type="entry name" value="Class_I_gatase-like"/>
</dbReference>
<reference evidence="2 3" key="1">
    <citation type="journal article" date="2014" name="Genome Biol. Evol.">
        <title>The secreted proteins of Achlya hypogyna and Thraustotheca clavata identify the ancestral oomycete secretome and reveal gene acquisitions by horizontal gene transfer.</title>
        <authorList>
            <person name="Misner I."/>
            <person name="Blouin N."/>
            <person name="Leonard G."/>
            <person name="Richards T.A."/>
            <person name="Lane C.E."/>
        </authorList>
    </citation>
    <scope>NUCLEOTIDE SEQUENCE [LARGE SCALE GENOMIC DNA]</scope>
    <source>
        <strain evidence="2 3">ATCC 34112</strain>
    </source>
</reference>
<keyword evidence="3" id="KW-1185">Reference proteome</keyword>
<organism evidence="2 3">
    <name type="scientific">Thraustotheca clavata</name>
    <dbReference type="NCBI Taxonomy" id="74557"/>
    <lineage>
        <taxon>Eukaryota</taxon>
        <taxon>Sar</taxon>
        <taxon>Stramenopiles</taxon>
        <taxon>Oomycota</taxon>
        <taxon>Saprolegniomycetes</taxon>
        <taxon>Saprolegniales</taxon>
        <taxon>Achlyaceae</taxon>
        <taxon>Thraustotheca</taxon>
    </lineage>
</organism>
<dbReference type="OrthoDB" id="10250105at2759"/>
<name>A0A1V9Y9Y3_9STRA</name>
<proteinExistence type="predicted"/>
<gene>
    <name evidence="2" type="ORF">THRCLA_23203</name>
</gene>
<sequence>MTAPFKRAIDFLNPKHDIPQCSIDAAAMLREAGIPDVHHLARIPVEERRYSLYLQPGGGDDVDTSFANYFKANKKLKPAVQEFVADGGVYLGICLGAYAAALEQYDLVRDKDNEPFFSFDELDDDDAKI</sequence>
<evidence type="ECO:0000313" key="3">
    <source>
        <dbReference type="Proteomes" id="UP000243217"/>
    </source>
</evidence>
<evidence type="ECO:0000259" key="1">
    <source>
        <dbReference type="Pfam" id="PF09825"/>
    </source>
</evidence>
<dbReference type="Pfam" id="PF09825">
    <property type="entry name" value="BPL_N"/>
    <property type="match status" value="1"/>
</dbReference>
<dbReference type="AlphaFoldDB" id="A0A1V9Y9Y3"/>
<dbReference type="Proteomes" id="UP000243217">
    <property type="component" value="Unassembled WGS sequence"/>
</dbReference>
<dbReference type="STRING" id="74557.A0A1V9Y9Y3"/>
<dbReference type="InterPro" id="IPR019197">
    <property type="entry name" value="Biotin-prot_ligase_N"/>
</dbReference>